<reference evidence="2 5" key="2">
    <citation type="submission" date="2020-04" db="EMBL/GenBank/DDBJ databases">
        <title>Antimicrobial susceptibility and clonality of vaginal-derived multi-drug resistant Mobiluncus isolates in China.</title>
        <authorList>
            <person name="Zhang X."/>
        </authorList>
    </citation>
    <scope>NUCLEOTIDE SEQUENCE [LARGE SCALE GENOMIC DNA]</scope>
    <source>
        <strain evidence="2 5">19</strain>
    </source>
</reference>
<name>A0A2X2YRP2_9ACTO</name>
<proteinExistence type="predicted"/>
<reference evidence="3 4" key="1">
    <citation type="submission" date="2018-06" db="EMBL/GenBank/DDBJ databases">
        <authorList>
            <consortium name="Pathogen Informatics"/>
            <person name="Doyle S."/>
        </authorList>
    </citation>
    <scope>NUCLEOTIDE SEQUENCE [LARGE SCALE GENOMIC DNA]</scope>
    <source>
        <strain evidence="3 4">NCTC11820</strain>
    </source>
</reference>
<organism evidence="3 4">
    <name type="scientific">Mobiluncus curtisii</name>
    <dbReference type="NCBI Taxonomy" id="2051"/>
    <lineage>
        <taxon>Bacteria</taxon>
        <taxon>Bacillati</taxon>
        <taxon>Actinomycetota</taxon>
        <taxon>Actinomycetes</taxon>
        <taxon>Actinomycetales</taxon>
        <taxon>Actinomycetaceae</taxon>
        <taxon>Mobiluncus</taxon>
    </lineage>
</organism>
<evidence type="ECO:0000256" key="1">
    <source>
        <dbReference type="SAM" id="Coils"/>
    </source>
</evidence>
<dbReference type="AlphaFoldDB" id="A0A2X2YRP2"/>
<feature type="coiled-coil region" evidence="1">
    <location>
        <begin position="76"/>
        <end position="106"/>
    </location>
</feature>
<accession>A0A2X2YRP2</accession>
<evidence type="ECO:0008006" key="6">
    <source>
        <dbReference type="Google" id="ProtNLM"/>
    </source>
</evidence>
<gene>
    <name evidence="2" type="ORF">HHJ67_05600</name>
    <name evidence="3" type="ORF">NCTC11820_01681</name>
</gene>
<dbReference type="EMBL" id="UASJ01000001">
    <property type="protein sequence ID" value="SQB65611.1"/>
    <property type="molecule type" value="Genomic_DNA"/>
</dbReference>
<dbReference type="Proteomes" id="UP000553981">
    <property type="component" value="Unassembled WGS sequence"/>
</dbReference>
<sequence length="138" mass="15054">MTAKTPKTSKTQKMTNVTAHAIRENGWWVADFTCDGKEYGTQAKRLDQLVDMVKDASALMTGRPEDTFDVHIVVDMAEYISEVEKYKEAAAQARDAEAKVAAASRSAVAKLKKANLGVRDIATLMGVSPQRVSQLAHA</sequence>
<dbReference type="Proteomes" id="UP000250245">
    <property type="component" value="Unassembled WGS sequence"/>
</dbReference>
<evidence type="ECO:0000313" key="5">
    <source>
        <dbReference type="Proteomes" id="UP000553981"/>
    </source>
</evidence>
<dbReference type="GeneID" id="55565047"/>
<dbReference type="RefSeq" id="WP_004007529.1">
    <property type="nucleotide sequence ID" value="NZ_CP068112.1"/>
</dbReference>
<keyword evidence="1" id="KW-0175">Coiled coil</keyword>
<evidence type="ECO:0000313" key="2">
    <source>
        <dbReference type="EMBL" id="NMW87225.1"/>
    </source>
</evidence>
<protein>
    <recommendedName>
        <fullName evidence="6">Antitoxin HicB</fullName>
    </recommendedName>
</protein>
<evidence type="ECO:0000313" key="3">
    <source>
        <dbReference type="EMBL" id="SQB65611.1"/>
    </source>
</evidence>
<evidence type="ECO:0000313" key="4">
    <source>
        <dbReference type="Proteomes" id="UP000250245"/>
    </source>
</evidence>
<dbReference type="EMBL" id="JABCUI010000002">
    <property type="protein sequence ID" value="NMW87225.1"/>
    <property type="molecule type" value="Genomic_DNA"/>
</dbReference>